<dbReference type="EMBL" id="JBHSTQ010000003">
    <property type="protein sequence ID" value="MFC6385854.1"/>
    <property type="molecule type" value="Genomic_DNA"/>
</dbReference>
<dbReference type="RefSeq" id="WP_253052524.1">
    <property type="nucleotide sequence ID" value="NZ_JAMXWN010000002.1"/>
</dbReference>
<reference evidence="2" key="1">
    <citation type="journal article" date="2019" name="Int. J. Syst. Evol. Microbiol.">
        <title>The Global Catalogue of Microorganisms (GCM) 10K type strain sequencing project: providing services to taxonomists for standard genome sequencing and annotation.</title>
        <authorList>
            <consortium name="The Broad Institute Genomics Platform"/>
            <consortium name="The Broad Institute Genome Sequencing Center for Infectious Disease"/>
            <person name="Wu L."/>
            <person name="Ma J."/>
        </authorList>
    </citation>
    <scope>NUCLEOTIDE SEQUENCE [LARGE SCALE GENOMIC DNA]</scope>
    <source>
        <strain evidence="2">CCUG 42001</strain>
    </source>
</reference>
<protein>
    <submittedName>
        <fullName evidence="1">Uncharacterized protein</fullName>
    </submittedName>
</protein>
<evidence type="ECO:0000313" key="2">
    <source>
        <dbReference type="Proteomes" id="UP001596267"/>
    </source>
</evidence>
<sequence>MHEFKLFTEEKREIDELLNKDCSIVRVQENLDGAFIQFTQDDQTITLHIRTPDGRKYLTNQLSAKRLNRTMT</sequence>
<accession>A0ABW1WCE9</accession>
<comment type="caution">
    <text evidence="1">The sequence shown here is derived from an EMBL/GenBank/DDBJ whole genome shotgun (WGS) entry which is preliminary data.</text>
</comment>
<name>A0ABW1WCE9_9BACL</name>
<evidence type="ECO:0000313" key="1">
    <source>
        <dbReference type="EMBL" id="MFC6385854.1"/>
    </source>
</evidence>
<dbReference type="Proteomes" id="UP001596267">
    <property type="component" value="Unassembled WGS sequence"/>
</dbReference>
<gene>
    <name evidence="1" type="ORF">ACFP7A_04500</name>
</gene>
<keyword evidence="2" id="KW-1185">Reference proteome</keyword>
<organism evidence="1 2">
    <name type="scientific">Sporolactobacillus kofuensis</name>
    <dbReference type="NCBI Taxonomy" id="269672"/>
    <lineage>
        <taxon>Bacteria</taxon>
        <taxon>Bacillati</taxon>
        <taxon>Bacillota</taxon>
        <taxon>Bacilli</taxon>
        <taxon>Bacillales</taxon>
        <taxon>Sporolactobacillaceae</taxon>
        <taxon>Sporolactobacillus</taxon>
    </lineage>
</organism>
<proteinExistence type="predicted"/>